<dbReference type="InterPro" id="IPR013083">
    <property type="entry name" value="Znf_RING/FYVE/PHD"/>
</dbReference>
<evidence type="ECO:0000256" key="3">
    <source>
        <dbReference type="PROSITE-ProRule" id="PRU00175"/>
    </source>
</evidence>
<dbReference type="Gramene" id="OPUNC06G02730.1">
    <property type="protein sequence ID" value="OPUNC06G02730.1"/>
    <property type="gene ID" value="OPUNC06G02730"/>
</dbReference>
<dbReference type="eggNOG" id="KOG0800">
    <property type="taxonomic scope" value="Eukaryota"/>
</dbReference>
<dbReference type="PROSITE" id="PS50089">
    <property type="entry name" value="ZF_RING_2"/>
    <property type="match status" value="1"/>
</dbReference>
<dbReference type="SMART" id="SM00184">
    <property type="entry name" value="RING"/>
    <property type="match status" value="1"/>
</dbReference>
<evidence type="ECO:0000313" key="6">
    <source>
        <dbReference type="EnsemblPlants" id="OPUNC06G02730.1"/>
    </source>
</evidence>
<keyword evidence="7" id="KW-1185">Reference proteome</keyword>
<dbReference type="CDD" id="cd16448">
    <property type="entry name" value="RING-H2"/>
    <property type="match status" value="1"/>
</dbReference>
<evidence type="ECO:0000256" key="4">
    <source>
        <dbReference type="SAM" id="MobiDB-lite"/>
    </source>
</evidence>
<evidence type="ECO:0000259" key="5">
    <source>
        <dbReference type="PROSITE" id="PS50089"/>
    </source>
</evidence>
<dbReference type="Pfam" id="PF02458">
    <property type="entry name" value="Transferase"/>
    <property type="match status" value="3"/>
</dbReference>
<reference evidence="6" key="1">
    <citation type="submission" date="2015-04" db="UniProtKB">
        <authorList>
            <consortium name="EnsemblPlants"/>
        </authorList>
    </citation>
    <scope>IDENTIFICATION</scope>
</reference>
<name>A0A0E0L7Q4_ORYPU</name>
<feature type="domain" description="RING-type" evidence="5">
    <location>
        <begin position="86"/>
        <end position="136"/>
    </location>
</feature>
<dbReference type="Gene3D" id="3.30.40.10">
    <property type="entry name" value="Zinc/RING finger domain, C3HC4 (zinc finger)"/>
    <property type="match status" value="1"/>
</dbReference>
<feature type="region of interest" description="Disordered" evidence="4">
    <location>
        <begin position="1"/>
        <end position="62"/>
    </location>
</feature>
<dbReference type="SUPFAM" id="SSF52777">
    <property type="entry name" value="CoA-dependent acyltransferases"/>
    <property type="match status" value="3"/>
</dbReference>
<proteinExistence type="predicted"/>
<keyword evidence="2" id="KW-0012">Acyltransferase</keyword>
<accession>A0A0E0L7Q4</accession>
<reference evidence="6" key="2">
    <citation type="submission" date="2018-05" db="EMBL/GenBank/DDBJ databases">
        <title>OpunRS2 (Oryza punctata Reference Sequence Version 2).</title>
        <authorList>
            <person name="Zhang J."/>
            <person name="Kudrna D."/>
            <person name="Lee S."/>
            <person name="Talag J."/>
            <person name="Welchert J."/>
            <person name="Wing R.A."/>
        </authorList>
    </citation>
    <scope>NUCLEOTIDE SEQUENCE [LARGE SCALE GENOMIC DNA]</scope>
</reference>
<keyword evidence="3" id="KW-0479">Metal-binding</keyword>
<dbReference type="PANTHER" id="PTHR31625">
    <property type="match status" value="1"/>
</dbReference>
<feature type="compositionally biased region" description="Acidic residues" evidence="4">
    <location>
        <begin position="50"/>
        <end position="62"/>
    </location>
</feature>
<dbReference type="GO" id="GO:0050734">
    <property type="term" value="F:hydroxycinnamoyltransferase activity"/>
    <property type="evidence" value="ECO:0007669"/>
    <property type="project" value="UniProtKB-ARBA"/>
</dbReference>
<evidence type="ECO:0000313" key="7">
    <source>
        <dbReference type="Proteomes" id="UP000026962"/>
    </source>
</evidence>
<keyword evidence="3" id="KW-0862">Zinc</keyword>
<organism evidence="6">
    <name type="scientific">Oryza punctata</name>
    <name type="common">Red rice</name>
    <dbReference type="NCBI Taxonomy" id="4537"/>
    <lineage>
        <taxon>Eukaryota</taxon>
        <taxon>Viridiplantae</taxon>
        <taxon>Streptophyta</taxon>
        <taxon>Embryophyta</taxon>
        <taxon>Tracheophyta</taxon>
        <taxon>Spermatophyta</taxon>
        <taxon>Magnoliopsida</taxon>
        <taxon>Liliopsida</taxon>
        <taxon>Poales</taxon>
        <taxon>Poaceae</taxon>
        <taxon>BOP clade</taxon>
        <taxon>Oryzoideae</taxon>
        <taxon>Oryzeae</taxon>
        <taxon>Oryzinae</taxon>
        <taxon>Oryza</taxon>
    </lineage>
</organism>
<evidence type="ECO:0000256" key="1">
    <source>
        <dbReference type="ARBA" id="ARBA00022679"/>
    </source>
</evidence>
<sequence>MSSSSSTSSSLAMDRGEDDYELLRQDHHNDMTTSSESVNQQRAGAAELNQSEDDGTEAMDVDDYIGGGEALIGLKTVEAQDDGSNCPICLDGGGVDAAEEKTTTEAWVETPCSHRFHSRCLETWAQVKLGTCPMCRRALTAAAAATTAEEDVLAADPLVADPLLARSVRVVSVTHVQPEQTTGEMPPAAGDGGDHDDIVRLSFYDVMFVSTMPIQRLFFYEGVDLPPFPSLVSSLRSSLAAALAVFLPIAGKLTFRAARGDVVLDFSPAAVSPGVKFVEAEYYDTALDDMRRLAGDVEHHVEAFMELVPELEVERLPAPVLAVQVTRPACRNDDDAVGVVAVGVSMHHAVADGQSLWQFMKAWSAAAMVGSPAAPGLLPPTFDRALIRHRRADELTSKFLHLSSPTLPEAQFEVKLSRVAADVIKGQRTRTFLLRADQIRSLKRRISASLRIAAGEPPRDAPAITAYVAIASLVWTSVVRAKPHDAADEAYLMVTADCRRRLRPPIDPGYFGNCVAACYARANVGALRRRGDDDEGLARAAAAIGAAIREQLDDPLGDIEGWLQFHLSLPPARLTAVGSSHRFMAYETDFGWGAPSRVELVSPFARELVMLLGAADGGVQVSVSLDEAHMDAFETSWFQTAVAGKHTSISESETGREQLHNRLSTYVAISSPAIRMSSLVRVLRVSHVHPDEVAVGGAWPPPPRAVKLSFLDSFHVNRVAIQRLFFYEGDDLPPFHTTVLSLQSSLAAALAVFLPLAGKLAYLPESGDVVIDYSPDAVSPGVEFVEAEYSGSVDDMRRIAGDDEHQTEAFIQLVPDLDVSRLPAPLLAVQVTRASDDDGAGGSAVVAVGVAIHHGVADGQSVWQFIKAWAAAARGGSPEGPGLVPPTFDRSMIRHPEGDELAHRILHMKSPSLPVVTPRPTPDITQLRRRTFLLRAGEIRSLKQRISESKAMAGGEHQLHHPPSTYVAISSLVWTSIVRAKSLHAADDDYVYFMVSADCRRRLRPPADESYFGNCVGVCFARSSAGDLCCDDDEAGLARAAAAIQTAIREELEVEDPVANPDRWIERLAAIPRGRLTAAGSSHRYMAYETDFGWGAPRRVELVTVYGDEVVMMLGAADGGVQVSVVLRRALMDAFAANFRRQLLSESRSLVRVLGVSHVHPDEVAVAGAWPPPPRAVKLSFLDNLQLSKAAIQRLFFYDGGNLPPFESVVRSLQSSLAAVLAVFLPLAGKLAYLPDSGDVVIDYSPDAVSPGVKFVEAEYSGTVDDMRRLASDDEHQTEAFLELVPQLEVSMLPAPLLAVQVTRPRDDNVGGGGAVAVGVAIHHGVADGQSVWQFIKAWAAAARGGSPAGQGLVPPTFDRSMIRHPTADSHELAHMILHKMSPALPVVTPHSTPADMTQQRRRTFLLSAGEIQSLKQRISESKTGGEQLHNRLSTYVAISSLAWTSIVRAKCGALDAAADDVYFMVSADCRRRLRPPVDEGYFGNCIAIAIARASAGELFDDGAGLVHAATAIQTAIREELEDPMSDAGRWIERLAAIPRGRLTAAGSSHRYMAYETNFGWGAPRRVELVTVYGNELVAMLGGAADGGVQVSVVLRRALMDAFEDNFRRQGETPVSGVAAGPLLTAHQRTARSGAGVDGGGGSVRPAESRPGFDGGDE</sequence>
<dbReference type="SUPFAM" id="SSF57850">
    <property type="entry name" value="RING/U-box"/>
    <property type="match status" value="1"/>
</dbReference>
<protein>
    <recommendedName>
        <fullName evidence="5">RING-type domain-containing protein</fullName>
    </recommendedName>
</protein>
<feature type="compositionally biased region" description="Basic and acidic residues" evidence="4">
    <location>
        <begin position="21"/>
        <end position="30"/>
    </location>
</feature>
<dbReference type="Gene3D" id="3.30.559.10">
    <property type="entry name" value="Chloramphenicol acetyltransferase-like domain"/>
    <property type="match status" value="6"/>
</dbReference>
<evidence type="ECO:0000256" key="2">
    <source>
        <dbReference type="ARBA" id="ARBA00023315"/>
    </source>
</evidence>
<dbReference type="InterPro" id="IPR023213">
    <property type="entry name" value="CAT-like_dom_sf"/>
</dbReference>
<dbReference type="GO" id="GO:0008270">
    <property type="term" value="F:zinc ion binding"/>
    <property type="evidence" value="ECO:0007669"/>
    <property type="project" value="UniProtKB-KW"/>
</dbReference>
<feature type="compositionally biased region" description="Low complexity" evidence="4">
    <location>
        <begin position="1"/>
        <end position="10"/>
    </location>
</feature>
<feature type="region of interest" description="Disordered" evidence="4">
    <location>
        <begin position="1630"/>
        <end position="1658"/>
    </location>
</feature>
<dbReference type="InterPro" id="IPR001841">
    <property type="entry name" value="Znf_RING"/>
</dbReference>
<keyword evidence="1" id="KW-0808">Transferase</keyword>
<dbReference type="Proteomes" id="UP000026962">
    <property type="component" value="Chromosome 6"/>
</dbReference>
<dbReference type="EnsemblPlants" id="OPUNC06G02730.1">
    <property type="protein sequence ID" value="OPUNC06G02730.1"/>
    <property type="gene ID" value="OPUNC06G02730"/>
</dbReference>
<feature type="compositionally biased region" description="Polar residues" evidence="4">
    <location>
        <begin position="31"/>
        <end position="42"/>
    </location>
</feature>
<keyword evidence="3" id="KW-0863">Zinc-finger</keyword>
<dbReference type="InterPro" id="IPR051504">
    <property type="entry name" value="Plant_metabolite_acyltrans"/>
</dbReference>
<dbReference type="Pfam" id="PF13639">
    <property type="entry name" value="zf-RING_2"/>
    <property type="match status" value="1"/>
</dbReference>